<feature type="region of interest" description="Disordered" evidence="1">
    <location>
        <begin position="1"/>
        <end position="56"/>
    </location>
</feature>
<dbReference type="Proteomes" id="UP000749559">
    <property type="component" value="Unassembled WGS sequence"/>
</dbReference>
<organism evidence="2 3">
    <name type="scientific">Owenia fusiformis</name>
    <name type="common">Polychaete worm</name>
    <dbReference type="NCBI Taxonomy" id="6347"/>
    <lineage>
        <taxon>Eukaryota</taxon>
        <taxon>Metazoa</taxon>
        <taxon>Spiralia</taxon>
        <taxon>Lophotrochozoa</taxon>
        <taxon>Annelida</taxon>
        <taxon>Polychaeta</taxon>
        <taxon>Sedentaria</taxon>
        <taxon>Canalipalpata</taxon>
        <taxon>Sabellida</taxon>
        <taxon>Oweniida</taxon>
        <taxon>Oweniidae</taxon>
        <taxon>Owenia</taxon>
    </lineage>
</organism>
<feature type="non-terminal residue" evidence="2">
    <location>
        <position position="1"/>
    </location>
</feature>
<evidence type="ECO:0000256" key="1">
    <source>
        <dbReference type="SAM" id="MobiDB-lite"/>
    </source>
</evidence>
<feature type="compositionally biased region" description="Polar residues" evidence="1">
    <location>
        <begin position="95"/>
        <end position="122"/>
    </location>
</feature>
<feature type="compositionally biased region" description="Basic residues" evidence="1">
    <location>
        <begin position="20"/>
        <end position="30"/>
    </location>
</feature>
<comment type="caution">
    <text evidence="2">The sequence shown here is derived from an EMBL/GenBank/DDBJ whole genome shotgun (WGS) entry which is preliminary data.</text>
</comment>
<name>A0A8J1UA91_OWEFU</name>
<feature type="compositionally biased region" description="Basic and acidic residues" evidence="1">
    <location>
        <begin position="43"/>
        <end position="52"/>
    </location>
</feature>
<reference evidence="2" key="1">
    <citation type="submission" date="2022-03" db="EMBL/GenBank/DDBJ databases">
        <authorList>
            <person name="Martin C."/>
        </authorList>
    </citation>
    <scope>NUCLEOTIDE SEQUENCE</scope>
</reference>
<dbReference type="AlphaFoldDB" id="A0A8J1UA91"/>
<evidence type="ECO:0000313" key="2">
    <source>
        <dbReference type="EMBL" id="CAH1781012.1"/>
    </source>
</evidence>
<feature type="compositionally biased region" description="Basic and acidic residues" evidence="1">
    <location>
        <begin position="83"/>
        <end position="93"/>
    </location>
</feature>
<dbReference type="EMBL" id="CAIIXF020000004">
    <property type="protein sequence ID" value="CAH1781012.1"/>
    <property type="molecule type" value="Genomic_DNA"/>
</dbReference>
<feature type="region of interest" description="Disordered" evidence="1">
    <location>
        <begin position="68"/>
        <end position="164"/>
    </location>
</feature>
<evidence type="ECO:0000313" key="3">
    <source>
        <dbReference type="Proteomes" id="UP000749559"/>
    </source>
</evidence>
<accession>A0A8J1UA91</accession>
<keyword evidence="3" id="KW-1185">Reference proteome</keyword>
<gene>
    <name evidence="2" type="ORF">OFUS_LOCUS7634</name>
</gene>
<sequence length="179" mass="19733">RTSKPLNRGSALDTVTGVRTSHRIKNKRESHKADDDDDDAEEQEKYYDDRNAEGNIVSDLGYTVEIQNLSPDDENTQNPNVKQKGDKELKEEFLDNSTITAQTSDPPSVSIATSDPTTISKGTATTNTSVTITTRDVTPTNNDATTTNTIRKSSRTGKQLHEGSALEMLTDVMLMKEQQ</sequence>
<proteinExistence type="predicted"/>
<feature type="non-terminal residue" evidence="2">
    <location>
        <position position="179"/>
    </location>
</feature>
<protein>
    <submittedName>
        <fullName evidence="2">Uncharacterized protein</fullName>
    </submittedName>
</protein>
<feature type="compositionally biased region" description="Polar residues" evidence="1">
    <location>
        <begin position="68"/>
        <end position="81"/>
    </location>
</feature>
<feature type="compositionally biased region" description="Low complexity" evidence="1">
    <location>
        <begin position="123"/>
        <end position="149"/>
    </location>
</feature>